<dbReference type="GO" id="GO:0046933">
    <property type="term" value="F:proton-transporting ATP synthase activity, rotational mechanism"/>
    <property type="evidence" value="ECO:0007669"/>
    <property type="project" value="TreeGrafter"/>
</dbReference>
<name>A0A1W1D397_9ZZZZ</name>
<dbReference type="AlphaFoldDB" id="A0A1W1D397"/>
<dbReference type="InterPro" id="IPR045082">
    <property type="entry name" value="ATP_syn_F0_a_bact/chloroplast"/>
</dbReference>
<evidence type="ECO:0000256" key="6">
    <source>
        <dbReference type="ARBA" id="ARBA00022547"/>
    </source>
</evidence>
<dbReference type="InterPro" id="IPR035908">
    <property type="entry name" value="F0_ATP_A_sf"/>
</dbReference>
<evidence type="ECO:0000256" key="12">
    <source>
        <dbReference type="ARBA" id="ARBA00023310"/>
    </source>
</evidence>
<dbReference type="GO" id="GO:0045259">
    <property type="term" value="C:proton-transporting ATP synthase complex"/>
    <property type="evidence" value="ECO:0007669"/>
    <property type="project" value="UniProtKB-KW"/>
</dbReference>
<accession>A0A1W1D397</accession>
<dbReference type="PROSITE" id="PS00449">
    <property type="entry name" value="ATPASE_A"/>
    <property type="match status" value="1"/>
</dbReference>
<feature type="transmembrane region" description="Helical" evidence="13">
    <location>
        <begin position="178"/>
        <end position="204"/>
    </location>
</feature>
<evidence type="ECO:0000256" key="4">
    <source>
        <dbReference type="ARBA" id="ARBA00022475"/>
    </source>
</evidence>
<dbReference type="PANTHER" id="PTHR42823:SF3">
    <property type="entry name" value="ATP SYNTHASE SUBUNIT A, CHLOROPLASTIC"/>
    <property type="match status" value="1"/>
</dbReference>
<comment type="similarity">
    <text evidence="2">Belongs to the ATPase A chain family.</text>
</comment>
<gene>
    <name evidence="14" type="ORF">MNB_SM-3-1527</name>
</gene>
<proteinExistence type="inferred from homology"/>
<keyword evidence="12" id="KW-0066">ATP synthesis</keyword>
<dbReference type="SUPFAM" id="SSF81336">
    <property type="entry name" value="F1F0 ATP synthase subunit A"/>
    <property type="match status" value="1"/>
</dbReference>
<dbReference type="NCBIfam" id="TIGR01131">
    <property type="entry name" value="ATP_synt_6_or_A"/>
    <property type="match status" value="1"/>
</dbReference>
<evidence type="ECO:0000256" key="8">
    <source>
        <dbReference type="ARBA" id="ARBA00022781"/>
    </source>
</evidence>
<evidence type="ECO:0000256" key="3">
    <source>
        <dbReference type="ARBA" id="ARBA00022448"/>
    </source>
</evidence>
<evidence type="ECO:0000256" key="1">
    <source>
        <dbReference type="ARBA" id="ARBA00004141"/>
    </source>
</evidence>
<dbReference type="HAMAP" id="MF_01393">
    <property type="entry name" value="ATP_synth_a_bact"/>
    <property type="match status" value="1"/>
</dbReference>
<evidence type="ECO:0000256" key="5">
    <source>
        <dbReference type="ARBA" id="ARBA00022519"/>
    </source>
</evidence>
<protein>
    <submittedName>
        <fullName evidence="14">ATP synthase F0 sector subunit a</fullName>
    </submittedName>
</protein>
<keyword evidence="9 13" id="KW-1133">Transmembrane helix</keyword>
<keyword evidence="6" id="KW-0138">CF(0)</keyword>
<evidence type="ECO:0000256" key="10">
    <source>
        <dbReference type="ARBA" id="ARBA00023065"/>
    </source>
</evidence>
<evidence type="ECO:0000256" key="11">
    <source>
        <dbReference type="ARBA" id="ARBA00023136"/>
    </source>
</evidence>
<feature type="transmembrane region" description="Helical" evidence="13">
    <location>
        <begin position="77"/>
        <end position="100"/>
    </location>
</feature>
<organism evidence="14">
    <name type="scientific">hydrothermal vent metagenome</name>
    <dbReference type="NCBI Taxonomy" id="652676"/>
    <lineage>
        <taxon>unclassified sequences</taxon>
        <taxon>metagenomes</taxon>
        <taxon>ecological metagenomes</taxon>
    </lineage>
</organism>
<feature type="transmembrane region" description="Helical" evidence="13">
    <location>
        <begin position="16"/>
        <end position="34"/>
    </location>
</feature>
<dbReference type="NCBIfam" id="NF004481">
    <property type="entry name" value="PRK05815.2-3"/>
    <property type="match status" value="1"/>
</dbReference>
<evidence type="ECO:0000256" key="2">
    <source>
        <dbReference type="ARBA" id="ARBA00006810"/>
    </source>
</evidence>
<dbReference type="CDD" id="cd00310">
    <property type="entry name" value="ATP-synt_Fo_a_6"/>
    <property type="match status" value="1"/>
</dbReference>
<dbReference type="GO" id="GO:0042777">
    <property type="term" value="P:proton motive force-driven plasma membrane ATP synthesis"/>
    <property type="evidence" value="ECO:0007669"/>
    <property type="project" value="TreeGrafter"/>
</dbReference>
<reference evidence="14" key="1">
    <citation type="submission" date="2016-10" db="EMBL/GenBank/DDBJ databases">
        <authorList>
            <person name="de Groot N.N."/>
        </authorList>
    </citation>
    <scope>NUCLEOTIDE SEQUENCE</scope>
</reference>
<sequence length="226" mass="25548">MPELFTFFGLISHDKTFIYITHMLLSAGLALLLVKMAMSNLQLVPKGAQNVMEAYLNGVLKMGTDVMGEDNEHARRYLPLIATIGLFIGIANLIGIVPGFEAPTAFLEMPLALAIAVFVYYNYEGIKAQGVVKYFKHFMGPVWWLYWLMFPIEIVSHFSRLVSLSFRLFGNVKGDDMFLMVLLMLAPWLLPIIPFALLTFMAFLQAFIFMMLTTVYIGAAIETEEH</sequence>
<keyword evidence="11 13" id="KW-0472">Membrane</keyword>
<dbReference type="PANTHER" id="PTHR42823">
    <property type="entry name" value="ATP SYNTHASE SUBUNIT A, CHLOROPLASTIC"/>
    <property type="match status" value="1"/>
</dbReference>
<keyword evidence="4" id="KW-1003">Cell membrane</keyword>
<feature type="transmembrane region" description="Helical" evidence="13">
    <location>
        <begin position="144"/>
        <end position="166"/>
    </location>
</feature>
<keyword evidence="3" id="KW-0813">Transport</keyword>
<dbReference type="Pfam" id="PF00119">
    <property type="entry name" value="ATP-synt_A"/>
    <property type="match status" value="1"/>
</dbReference>
<comment type="subcellular location">
    <subcellularLocation>
        <location evidence="1">Membrane</location>
        <topology evidence="1">Multi-pass membrane protein</topology>
    </subcellularLocation>
</comment>
<dbReference type="InterPro" id="IPR023011">
    <property type="entry name" value="ATP_synth_F0_asu_AS"/>
</dbReference>
<evidence type="ECO:0000256" key="13">
    <source>
        <dbReference type="SAM" id="Phobius"/>
    </source>
</evidence>
<keyword evidence="5" id="KW-0997">Cell inner membrane</keyword>
<dbReference type="InterPro" id="IPR000568">
    <property type="entry name" value="ATP_synth_F0_asu"/>
</dbReference>
<keyword evidence="10" id="KW-0406">Ion transport</keyword>
<dbReference type="EMBL" id="FPHP01000009">
    <property type="protein sequence ID" value="SFV74922.1"/>
    <property type="molecule type" value="Genomic_DNA"/>
</dbReference>
<dbReference type="FunFam" id="1.20.120.220:FF:000006">
    <property type="entry name" value="ATP synthase subunit a"/>
    <property type="match status" value="1"/>
</dbReference>
<evidence type="ECO:0000256" key="7">
    <source>
        <dbReference type="ARBA" id="ARBA00022692"/>
    </source>
</evidence>
<dbReference type="GO" id="GO:0005886">
    <property type="term" value="C:plasma membrane"/>
    <property type="evidence" value="ECO:0007669"/>
    <property type="project" value="TreeGrafter"/>
</dbReference>
<feature type="transmembrane region" description="Helical" evidence="13">
    <location>
        <begin position="106"/>
        <end position="123"/>
    </location>
</feature>
<dbReference type="PRINTS" id="PR00123">
    <property type="entry name" value="ATPASEA"/>
</dbReference>
<dbReference type="Gene3D" id="1.20.120.220">
    <property type="entry name" value="ATP synthase, F0 complex, subunit A"/>
    <property type="match status" value="1"/>
</dbReference>
<evidence type="ECO:0000313" key="14">
    <source>
        <dbReference type="EMBL" id="SFV74922.1"/>
    </source>
</evidence>
<keyword evidence="7 13" id="KW-0812">Transmembrane</keyword>
<keyword evidence="8" id="KW-0375">Hydrogen ion transport</keyword>
<evidence type="ECO:0000256" key="9">
    <source>
        <dbReference type="ARBA" id="ARBA00022989"/>
    </source>
</evidence>